<organism evidence="2 3">
    <name type="scientific">Portunus trituberculatus</name>
    <name type="common">Swimming crab</name>
    <name type="synonym">Neptunus trituberculatus</name>
    <dbReference type="NCBI Taxonomy" id="210409"/>
    <lineage>
        <taxon>Eukaryota</taxon>
        <taxon>Metazoa</taxon>
        <taxon>Ecdysozoa</taxon>
        <taxon>Arthropoda</taxon>
        <taxon>Crustacea</taxon>
        <taxon>Multicrustacea</taxon>
        <taxon>Malacostraca</taxon>
        <taxon>Eumalacostraca</taxon>
        <taxon>Eucarida</taxon>
        <taxon>Decapoda</taxon>
        <taxon>Pleocyemata</taxon>
        <taxon>Brachyura</taxon>
        <taxon>Eubrachyura</taxon>
        <taxon>Portunoidea</taxon>
        <taxon>Portunidae</taxon>
        <taxon>Portuninae</taxon>
        <taxon>Portunus</taxon>
    </lineage>
</organism>
<sequence length="60" mass="6911">MRLDILPRRTRGRRMHSLHLPRSSNPAPLVPSSPRPQRRRDRHTPAGPPPPSCSVEMNRK</sequence>
<dbReference type="Proteomes" id="UP000324222">
    <property type="component" value="Unassembled WGS sequence"/>
</dbReference>
<reference evidence="2 3" key="1">
    <citation type="submission" date="2019-05" db="EMBL/GenBank/DDBJ databases">
        <title>Another draft genome of Portunus trituberculatus and its Hox gene families provides insights of decapod evolution.</title>
        <authorList>
            <person name="Jeong J.-H."/>
            <person name="Song I."/>
            <person name="Kim S."/>
            <person name="Choi T."/>
            <person name="Kim D."/>
            <person name="Ryu S."/>
            <person name="Kim W."/>
        </authorList>
    </citation>
    <scope>NUCLEOTIDE SEQUENCE [LARGE SCALE GENOMIC DNA]</scope>
    <source>
        <tissue evidence="2">Muscle</tissue>
    </source>
</reference>
<proteinExistence type="predicted"/>
<comment type="caution">
    <text evidence="2">The sequence shown here is derived from an EMBL/GenBank/DDBJ whole genome shotgun (WGS) entry which is preliminary data.</text>
</comment>
<accession>A0A5B7G454</accession>
<name>A0A5B7G454_PORTR</name>
<evidence type="ECO:0000313" key="2">
    <source>
        <dbReference type="EMBL" id="MPC52023.1"/>
    </source>
</evidence>
<evidence type="ECO:0000256" key="1">
    <source>
        <dbReference type="SAM" id="MobiDB-lite"/>
    </source>
</evidence>
<feature type="compositionally biased region" description="Basic residues" evidence="1">
    <location>
        <begin position="8"/>
        <end position="19"/>
    </location>
</feature>
<protein>
    <submittedName>
        <fullName evidence="2">Uncharacterized protein</fullName>
    </submittedName>
</protein>
<keyword evidence="3" id="KW-1185">Reference proteome</keyword>
<gene>
    <name evidence="2" type="ORF">E2C01_045882</name>
</gene>
<evidence type="ECO:0000313" key="3">
    <source>
        <dbReference type="Proteomes" id="UP000324222"/>
    </source>
</evidence>
<dbReference type="EMBL" id="VSRR010010574">
    <property type="protein sequence ID" value="MPC52023.1"/>
    <property type="molecule type" value="Genomic_DNA"/>
</dbReference>
<dbReference type="AlphaFoldDB" id="A0A5B7G454"/>
<feature type="region of interest" description="Disordered" evidence="1">
    <location>
        <begin position="1"/>
        <end position="60"/>
    </location>
</feature>